<gene>
    <name evidence="6" type="ORF">METZ01_LOCUS24869</name>
</gene>
<keyword evidence="4" id="KW-0479">Metal-binding</keyword>
<reference evidence="6" key="1">
    <citation type="submission" date="2018-05" db="EMBL/GenBank/DDBJ databases">
        <authorList>
            <person name="Lanie J.A."/>
            <person name="Ng W.-L."/>
            <person name="Kazmierczak K.M."/>
            <person name="Andrzejewski T.M."/>
            <person name="Davidsen T.M."/>
            <person name="Wayne K.J."/>
            <person name="Tettelin H."/>
            <person name="Glass J.I."/>
            <person name="Rusch D."/>
            <person name="Podicherti R."/>
            <person name="Tsui H.-C.T."/>
            <person name="Winkler M.E."/>
        </authorList>
    </citation>
    <scope>NUCLEOTIDE SEQUENCE</scope>
</reference>
<dbReference type="PROSITE" id="PS00444">
    <property type="entry name" value="POLYPRENYL_SYNTHASE_2"/>
    <property type="match status" value="1"/>
</dbReference>
<dbReference type="SFLD" id="SFLDG01017">
    <property type="entry name" value="Polyprenyl_Transferase_Like"/>
    <property type="match status" value="1"/>
</dbReference>
<dbReference type="SUPFAM" id="SSF48576">
    <property type="entry name" value="Terpenoid synthases"/>
    <property type="match status" value="1"/>
</dbReference>
<organism evidence="6">
    <name type="scientific">marine metagenome</name>
    <dbReference type="NCBI Taxonomy" id="408172"/>
    <lineage>
        <taxon>unclassified sequences</taxon>
        <taxon>metagenomes</taxon>
        <taxon>ecological metagenomes</taxon>
    </lineage>
</organism>
<comment type="similarity">
    <text evidence="2">Belongs to the FPP/GGPP synthase family.</text>
</comment>
<protein>
    <recommendedName>
        <fullName evidence="7">Isoprenyl synthetase</fullName>
    </recommendedName>
</protein>
<dbReference type="PANTHER" id="PTHR12001:SF85">
    <property type="entry name" value="SHORT CHAIN ISOPRENYL DIPHOSPHATE SYNTHASE"/>
    <property type="match status" value="1"/>
</dbReference>
<evidence type="ECO:0000256" key="4">
    <source>
        <dbReference type="ARBA" id="ARBA00022723"/>
    </source>
</evidence>
<accession>A0A381PY71</accession>
<evidence type="ECO:0000256" key="5">
    <source>
        <dbReference type="ARBA" id="ARBA00022842"/>
    </source>
</evidence>
<evidence type="ECO:0000256" key="2">
    <source>
        <dbReference type="ARBA" id="ARBA00006706"/>
    </source>
</evidence>
<evidence type="ECO:0008006" key="7">
    <source>
        <dbReference type="Google" id="ProtNLM"/>
    </source>
</evidence>
<dbReference type="InterPro" id="IPR033749">
    <property type="entry name" value="Polyprenyl_synt_CS"/>
</dbReference>
<dbReference type="PANTHER" id="PTHR12001">
    <property type="entry name" value="GERANYLGERANYL PYROPHOSPHATE SYNTHASE"/>
    <property type="match status" value="1"/>
</dbReference>
<keyword evidence="3" id="KW-0808">Transferase</keyword>
<keyword evidence="5" id="KW-0460">Magnesium</keyword>
<dbReference type="CDD" id="cd00685">
    <property type="entry name" value="Trans_IPPS_HT"/>
    <property type="match status" value="1"/>
</dbReference>
<dbReference type="GO" id="GO:0046872">
    <property type="term" value="F:metal ion binding"/>
    <property type="evidence" value="ECO:0007669"/>
    <property type="project" value="UniProtKB-KW"/>
</dbReference>
<dbReference type="SFLD" id="SFLDS00005">
    <property type="entry name" value="Isoprenoid_Synthase_Type_I"/>
    <property type="match status" value="1"/>
</dbReference>
<comment type="cofactor">
    <cofactor evidence="1">
        <name>Mg(2+)</name>
        <dbReference type="ChEBI" id="CHEBI:18420"/>
    </cofactor>
</comment>
<dbReference type="Pfam" id="PF00348">
    <property type="entry name" value="polyprenyl_synt"/>
    <property type="match status" value="1"/>
</dbReference>
<sequence>MKSKKIRPILSILAYKLKKNNWQKIVQYVIAIELFHNFTLIHDDIIDNATLRRGEKTIHNKWNNNIGILSGDLLMILANKLFSNLPLKIMQKVLKRFNEIAIKICEGQHYDMNYENEKLITEKQYINMIRLKTATLIGFSLELGGILSKMKDLDIKNLYRFGEFMGIGFQLQDDYLDVFGDKKFGKKIGGDILLNKKTYLLIKLLESTNEKEKIIINNWINNSNTPNQKIEAITRLMKDKNIDSITESVINDYFNKAFDYLKKIDIKNSKKNELIEFSKKLINRKN</sequence>
<dbReference type="InterPro" id="IPR008949">
    <property type="entry name" value="Isoprenoid_synthase_dom_sf"/>
</dbReference>
<proteinExistence type="inferred from homology"/>
<dbReference type="Gene3D" id="1.10.600.10">
    <property type="entry name" value="Farnesyl Diphosphate Synthase"/>
    <property type="match status" value="1"/>
</dbReference>
<evidence type="ECO:0000256" key="1">
    <source>
        <dbReference type="ARBA" id="ARBA00001946"/>
    </source>
</evidence>
<dbReference type="EMBL" id="UINC01001140">
    <property type="protein sequence ID" value="SUZ72015.1"/>
    <property type="molecule type" value="Genomic_DNA"/>
</dbReference>
<evidence type="ECO:0000313" key="6">
    <source>
        <dbReference type="EMBL" id="SUZ72015.1"/>
    </source>
</evidence>
<name>A0A381PY71_9ZZZZ</name>
<evidence type="ECO:0000256" key="3">
    <source>
        <dbReference type="ARBA" id="ARBA00022679"/>
    </source>
</evidence>
<dbReference type="AlphaFoldDB" id="A0A381PY71"/>
<dbReference type="GO" id="GO:0004659">
    <property type="term" value="F:prenyltransferase activity"/>
    <property type="evidence" value="ECO:0007669"/>
    <property type="project" value="InterPro"/>
</dbReference>
<dbReference type="InterPro" id="IPR000092">
    <property type="entry name" value="Polyprenyl_synt"/>
</dbReference>
<dbReference type="PROSITE" id="PS00723">
    <property type="entry name" value="POLYPRENYL_SYNTHASE_1"/>
    <property type="match status" value="1"/>
</dbReference>
<dbReference type="GO" id="GO:0008299">
    <property type="term" value="P:isoprenoid biosynthetic process"/>
    <property type="evidence" value="ECO:0007669"/>
    <property type="project" value="InterPro"/>
</dbReference>